<keyword evidence="5 15" id="KW-0004">4Fe-4S</keyword>
<evidence type="ECO:0000256" key="3">
    <source>
        <dbReference type="ARBA" id="ARBA00005493"/>
    </source>
</evidence>
<dbReference type="GO" id="GO:0051539">
    <property type="term" value="F:4 iron, 4 sulfur cluster binding"/>
    <property type="evidence" value="ECO:0007669"/>
    <property type="project" value="UniProtKB-KW"/>
</dbReference>
<organism evidence="19 20">
    <name type="scientific">Zavarzinia aquatilis</name>
    <dbReference type="NCBI Taxonomy" id="2211142"/>
    <lineage>
        <taxon>Bacteria</taxon>
        <taxon>Pseudomonadati</taxon>
        <taxon>Pseudomonadota</taxon>
        <taxon>Alphaproteobacteria</taxon>
        <taxon>Rhodospirillales</taxon>
        <taxon>Zavarziniaceae</taxon>
        <taxon>Zavarzinia</taxon>
    </lineage>
</organism>
<dbReference type="PIRSF" id="PIRSF000167">
    <property type="entry name" value="HemN"/>
    <property type="match status" value="1"/>
</dbReference>
<feature type="binding site" evidence="16">
    <location>
        <position position="321"/>
    </location>
    <ligand>
        <name>S-adenosyl-L-methionine</name>
        <dbReference type="ChEBI" id="CHEBI:59789"/>
        <label>1</label>
    </ligand>
</feature>
<sequence length="446" mass="48541">MADTHLTGRYPRYTSFPTAPHFHAGIDGETFADWLYRLPEDQDLSLYVHVPYCDSLCWFCGCHMKVMNRSGPVTRYVAALTAEASLIAESMGRKPRIAHLHFGGGSPTILSPRDIEHLMTGLRGRFIIDAETEIAVEIDPRDLDDQKLDAWAAAGMTRASIGCQDLDPRVQQAINRIQPFSVISRVVDGLRRRGINSINIDLVHGLPWQTVDSLLDTVEKILTLSPDRLALFGYAHVPQLKPHQRLIPTESLPGPAERHAQATAAFDAIVAAGYEAIGLDHFAKPGDTLATAAASGRLHRNFQGYTTDNADVLIGLGPSSISELPGGYAQNTPDINSWHKAVAQGTLATTRGIALSASDRLRRAVIERLMCDYQVDVDVVAAALRLDPGLVNDAWSRLDMLEAEGVVTCKGAHVAIDPDSRALVQKVAACFDDRFTAPEPMAGRAA</sequence>
<dbReference type="UniPathway" id="UPA00251">
    <property type="reaction ID" value="UER00323"/>
</dbReference>
<feature type="binding site" evidence="17">
    <location>
        <position position="53"/>
    </location>
    <ligand>
        <name>[4Fe-4S] cluster</name>
        <dbReference type="ChEBI" id="CHEBI:49883"/>
        <note>4Fe-4S-S-AdoMet</note>
    </ligand>
</feature>
<comment type="subcellular location">
    <subcellularLocation>
        <location evidence="1 15">Cytoplasm</location>
    </subcellularLocation>
</comment>
<dbReference type="EMBL" id="QGLE01000003">
    <property type="protein sequence ID" value="PWR24511.1"/>
    <property type="molecule type" value="Genomic_DNA"/>
</dbReference>
<dbReference type="NCBIfam" id="TIGR00538">
    <property type="entry name" value="hemN"/>
    <property type="match status" value="1"/>
</dbReference>
<dbReference type="Gene3D" id="1.10.10.920">
    <property type="match status" value="1"/>
</dbReference>
<evidence type="ECO:0000256" key="11">
    <source>
        <dbReference type="ARBA" id="ARBA00023014"/>
    </source>
</evidence>
<dbReference type="SFLD" id="SFLDS00029">
    <property type="entry name" value="Radical_SAM"/>
    <property type="match status" value="1"/>
</dbReference>
<dbReference type="InterPro" id="IPR058240">
    <property type="entry name" value="rSAM_sf"/>
</dbReference>
<dbReference type="GO" id="GO:0006782">
    <property type="term" value="P:protoporphyrinogen IX biosynthetic process"/>
    <property type="evidence" value="ECO:0007669"/>
    <property type="project" value="UniProtKB-UniPathway"/>
</dbReference>
<evidence type="ECO:0000256" key="16">
    <source>
        <dbReference type="PIRSR" id="PIRSR000167-1"/>
    </source>
</evidence>
<dbReference type="EC" id="1.3.98.3" evidence="15"/>
<comment type="similarity">
    <text evidence="3 15">Belongs to the anaerobic coproporphyrinogen-III oxidase family.</text>
</comment>
<dbReference type="GO" id="GO:0051989">
    <property type="term" value="F:coproporphyrinogen dehydrogenase activity"/>
    <property type="evidence" value="ECO:0007669"/>
    <property type="project" value="UniProtKB-EC"/>
</dbReference>
<evidence type="ECO:0000256" key="13">
    <source>
        <dbReference type="ARBA" id="ARBA00024295"/>
    </source>
</evidence>
<dbReference type="InterPro" id="IPR006638">
    <property type="entry name" value="Elp3/MiaA/NifB-like_rSAM"/>
</dbReference>
<keyword evidence="6 15" id="KW-0963">Cytoplasm</keyword>
<keyword evidence="11 15" id="KW-0411">Iron-sulfur</keyword>
<dbReference type="PANTHER" id="PTHR13932">
    <property type="entry name" value="COPROPORPHYRINIGEN III OXIDASE"/>
    <property type="match status" value="1"/>
</dbReference>
<dbReference type="SFLD" id="SFLDG01065">
    <property type="entry name" value="anaerobic_coproporphyrinogen-I"/>
    <property type="match status" value="1"/>
</dbReference>
<dbReference type="SFLD" id="SFLDG01082">
    <property type="entry name" value="B12-binding_domain_containing"/>
    <property type="match status" value="1"/>
</dbReference>
<dbReference type="Proteomes" id="UP000245461">
    <property type="component" value="Unassembled WGS sequence"/>
</dbReference>
<keyword evidence="8 15" id="KW-0479">Metal-binding</keyword>
<dbReference type="Gene3D" id="3.80.30.20">
    <property type="entry name" value="tm_1862 like domain"/>
    <property type="match status" value="1"/>
</dbReference>
<keyword evidence="9 15" id="KW-0560">Oxidoreductase</keyword>
<evidence type="ECO:0000256" key="6">
    <source>
        <dbReference type="ARBA" id="ARBA00022490"/>
    </source>
</evidence>
<comment type="cofactor">
    <cofactor evidence="15 17">
        <name>[4Fe-4S] cluster</name>
        <dbReference type="ChEBI" id="CHEBI:49883"/>
    </cofactor>
    <text evidence="15 17">Binds 1 [4Fe-4S] cluster. The cluster is coordinated with 3 cysteines and an exchangeable S-adenosyl-L-methionine.</text>
</comment>
<feature type="binding site" evidence="17">
    <location>
        <position position="60"/>
    </location>
    <ligand>
        <name>[4Fe-4S] cluster</name>
        <dbReference type="ChEBI" id="CHEBI:49883"/>
        <note>4Fe-4S-S-AdoMet</note>
    </ligand>
</feature>
<feature type="domain" description="Radical SAM core" evidence="18">
    <location>
        <begin position="38"/>
        <end position="280"/>
    </location>
</feature>
<dbReference type="InterPro" id="IPR007197">
    <property type="entry name" value="rSAM"/>
</dbReference>
<reference evidence="19 20" key="1">
    <citation type="submission" date="2018-05" db="EMBL/GenBank/DDBJ databases">
        <title>Zavarzinia sp. HR-AS.</title>
        <authorList>
            <person name="Lee Y."/>
            <person name="Jeon C.O."/>
        </authorList>
    </citation>
    <scope>NUCLEOTIDE SEQUENCE [LARGE SCALE GENOMIC DNA]</scope>
    <source>
        <strain evidence="19 20">HR-AS</strain>
    </source>
</reference>
<dbReference type="PROSITE" id="PS51918">
    <property type="entry name" value="RADICAL_SAM"/>
    <property type="match status" value="1"/>
</dbReference>
<comment type="catalytic activity">
    <reaction evidence="14 15">
        <text>coproporphyrinogen III + 2 S-adenosyl-L-methionine = protoporphyrinogen IX + 2 5'-deoxyadenosine + 2 L-methionine + 2 CO2</text>
        <dbReference type="Rhea" id="RHEA:15425"/>
        <dbReference type="ChEBI" id="CHEBI:16526"/>
        <dbReference type="ChEBI" id="CHEBI:17319"/>
        <dbReference type="ChEBI" id="CHEBI:57307"/>
        <dbReference type="ChEBI" id="CHEBI:57309"/>
        <dbReference type="ChEBI" id="CHEBI:57844"/>
        <dbReference type="ChEBI" id="CHEBI:59789"/>
        <dbReference type="EC" id="1.3.98.3"/>
    </reaction>
</comment>
<evidence type="ECO:0000256" key="1">
    <source>
        <dbReference type="ARBA" id="ARBA00004496"/>
    </source>
</evidence>
<gene>
    <name evidence="19" type="primary">hemN</name>
    <name evidence="19" type="ORF">DKG74_06820</name>
</gene>
<dbReference type="RefSeq" id="WP_109904010.1">
    <property type="nucleotide sequence ID" value="NZ_QGLE01000003.1"/>
</dbReference>
<protein>
    <recommendedName>
        <fullName evidence="15">Coproporphyrinogen-III oxidase</fullName>
        <ecNumber evidence="15">1.3.98.3</ecNumber>
    </recommendedName>
</protein>
<dbReference type="OrthoDB" id="9808022at2"/>
<keyword evidence="20" id="KW-1185">Reference proteome</keyword>
<feature type="binding site" evidence="16">
    <location>
        <position position="47"/>
    </location>
    <ligand>
        <name>S-adenosyl-L-methionine</name>
        <dbReference type="ChEBI" id="CHEBI:59789"/>
        <label>1</label>
    </ligand>
</feature>
<feature type="binding site" evidence="16">
    <location>
        <position position="104"/>
    </location>
    <ligand>
        <name>S-adenosyl-L-methionine</name>
        <dbReference type="ChEBI" id="CHEBI:59789"/>
        <label>1</label>
    </ligand>
</feature>
<dbReference type="Pfam" id="PF04055">
    <property type="entry name" value="Radical_SAM"/>
    <property type="match status" value="1"/>
</dbReference>
<evidence type="ECO:0000256" key="5">
    <source>
        <dbReference type="ARBA" id="ARBA00022485"/>
    </source>
</evidence>
<dbReference type="GO" id="GO:0004109">
    <property type="term" value="F:coproporphyrinogen oxidase activity"/>
    <property type="evidence" value="ECO:0007669"/>
    <property type="project" value="InterPro"/>
</dbReference>
<keyword evidence="10 15" id="KW-0408">Iron</keyword>
<feature type="binding site" evidence="16">
    <location>
        <position position="137"/>
    </location>
    <ligand>
        <name>S-adenosyl-L-methionine</name>
        <dbReference type="ChEBI" id="CHEBI:59789"/>
        <label>1</label>
    </ligand>
</feature>
<dbReference type="InterPro" id="IPR023404">
    <property type="entry name" value="rSAM_horseshoe"/>
</dbReference>
<dbReference type="GO" id="GO:0005737">
    <property type="term" value="C:cytoplasm"/>
    <property type="evidence" value="ECO:0007669"/>
    <property type="project" value="UniProtKB-SubCell"/>
</dbReference>
<comment type="subunit">
    <text evidence="4">Monomer.</text>
</comment>
<evidence type="ECO:0000256" key="15">
    <source>
        <dbReference type="PIRNR" id="PIRNR000167"/>
    </source>
</evidence>
<evidence type="ECO:0000256" key="2">
    <source>
        <dbReference type="ARBA" id="ARBA00004785"/>
    </source>
</evidence>
<evidence type="ECO:0000256" key="14">
    <source>
        <dbReference type="ARBA" id="ARBA00048321"/>
    </source>
</evidence>
<dbReference type="InterPro" id="IPR034505">
    <property type="entry name" value="Coproporphyrinogen-III_oxidase"/>
</dbReference>
<feature type="binding site" evidence="16">
    <location>
        <position position="235"/>
    </location>
    <ligand>
        <name>S-adenosyl-L-methionine</name>
        <dbReference type="ChEBI" id="CHEBI:59789"/>
        <label>2</label>
    </ligand>
</feature>
<evidence type="ECO:0000259" key="18">
    <source>
        <dbReference type="PROSITE" id="PS51918"/>
    </source>
</evidence>
<dbReference type="SUPFAM" id="SSF102114">
    <property type="entry name" value="Radical SAM enzymes"/>
    <property type="match status" value="1"/>
</dbReference>
<evidence type="ECO:0000256" key="10">
    <source>
        <dbReference type="ARBA" id="ARBA00023004"/>
    </source>
</evidence>
<evidence type="ECO:0000256" key="9">
    <source>
        <dbReference type="ARBA" id="ARBA00023002"/>
    </source>
</evidence>
<comment type="function">
    <text evidence="13">Involved in the heme biosynthesis. Catalyzes the anaerobic oxidative decarboxylation of propionate groups of rings A and B of coproporphyrinogen III to yield the vinyl groups in protoporphyrinogen IX.</text>
</comment>
<dbReference type="InterPro" id="IPR004558">
    <property type="entry name" value="Coprogen_oxidase_HemN"/>
</dbReference>
<feature type="binding site" evidence="16">
    <location>
        <position position="176"/>
    </location>
    <ligand>
        <name>S-adenosyl-L-methionine</name>
        <dbReference type="ChEBI" id="CHEBI:59789"/>
        <label>2</label>
    </ligand>
</feature>
<comment type="pathway">
    <text evidence="2 15">Porphyrin-containing compound metabolism; protoporphyrin-IX biosynthesis; protoporphyrinogen-IX from coproporphyrinogen-III (AdoMet route): step 1/1.</text>
</comment>
<proteinExistence type="inferred from homology"/>
<evidence type="ECO:0000256" key="4">
    <source>
        <dbReference type="ARBA" id="ARBA00011245"/>
    </source>
</evidence>
<accession>A0A317ECQ8</accession>
<dbReference type="AlphaFoldDB" id="A0A317ECQ8"/>
<dbReference type="SMART" id="SM00729">
    <property type="entry name" value="Elp3"/>
    <property type="match status" value="1"/>
</dbReference>
<evidence type="ECO:0000313" key="20">
    <source>
        <dbReference type="Proteomes" id="UP000245461"/>
    </source>
</evidence>
<name>A0A317ECQ8_9PROT</name>
<feature type="binding site" evidence="16">
    <location>
        <position position="201"/>
    </location>
    <ligand>
        <name>S-adenosyl-L-methionine</name>
        <dbReference type="ChEBI" id="CHEBI:59789"/>
        <label>2</label>
    </ligand>
</feature>
<comment type="caution">
    <text evidence="19">The sequence shown here is derived from an EMBL/GenBank/DDBJ whole genome shotgun (WGS) entry which is preliminary data.</text>
</comment>
<evidence type="ECO:0000256" key="12">
    <source>
        <dbReference type="ARBA" id="ARBA00023244"/>
    </source>
</evidence>
<feature type="binding site" evidence="16">
    <location>
        <begin position="59"/>
        <end position="61"/>
    </location>
    <ligand>
        <name>S-adenosyl-L-methionine</name>
        <dbReference type="ChEBI" id="CHEBI:59789"/>
        <label>2</label>
    </ligand>
</feature>
<evidence type="ECO:0000256" key="17">
    <source>
        <dbReference type="PIRSR" id="PIRSR000167-2"/>
    </source>
</evidence>
<feature type="binding site" evidence="16">
    <location>
        <position position="164"/>
    </location>
    <ligand>
        <name>S-adenosyl-L-methionine</name>
        <dbReference type="ChEBI" id="CHEBI:59789"/>
        <label>2</label>
    </ligand>
</feature>
<feature type="binding site" evidence="17">
    <location>
        <position position="57"/>
    </location>
    <ligand>
        <name>[4Fe-4S] cluster</name>
        <dbReference type="ChEBI" id="CHEBI:49883"/>
        <note>4Fe-4S-S-AdoMet</note>
    </ligand>
</feature>
<evidence type="ECO:0000313" key="19">
    <source>
        <dbReference type="EMBL" id="PWR24511.1"/>
    </source>
</evidence>
<keyword evidence="7 15" id="KW-0949">S-adenosyl-L-methionine</keyword>
<dbReference type="PANTHER" id="PTHR13932:SF6">
    <property type="entry name" value="OXYGEN-INDEPENDENT COPROPORPHYRINOGEN III OXIDASE"/>
    <property type="match status" value="1"/>
</dbReference>
<evidence type="ECO:0000256" key="8">
    <source>
        <dbReference type="ARBA" id="ARBA00022723"/>
    </source>
</evidence>
<keyword evidence="12 15" id="KW-0627">Porphyrin biosynthesis</keyword>
<evidence type="ECO:0000256" key="7">
    <source>
        <dbReference type="ARBA" id="ARBA00022691"/>
    </source>
</evidence>
<dbReference type="GO" id="GO:0046872">
    <property type="term" value="F:metal ion binding"/>
    <property type="evidence" value="ECO:0007669"/>
    <property type="project" value="UniProtKB-KW"/>
</dbReference>